<dbReference type="Gene3D" id="1.10.630.10">
    <property type="entry name" value="Cytochrome P450"/>
    <property type="match status" value="2"/>
</dbReference>
<dbReference type="InterPro" id="IPR050121">
    <property type="entry name" value="Cytochrome_P450_monoxygenase"/>
</dbReference>
<keyword evidence="4" id="KW-1133">Transmembrane helix</keyword>
<dbReference type="GO" id="GO:0004497">
    <property type="term" value="F:monooxygenase activity"/>
    <property type="evidence" value="ECO:0007669"/>
    <property type="project" value="InterPro"/>
</dbReference>
<dbReference type="AlphaFoldDB" id="A0AA40E3G2"/>
<dbReference type="PANTHER" id="PTHR24305:SF218">
    <property type="entry name" value="P450, PUTATIVE (EUROFUNG)-RELATED"/>
    <property type="match status" value="1"/>
</dbReference>
<organism evidence="5 6">
    <name type="scientific">Lasiosphaeris hirsuta</name>
    <dbReference type="NCBI Taxonomy" id="260670"/>
    <lineage>
        <taxon>Eukaryota</taxon>
        <taxon>Fungi</taxon>
        <taxon>Dikarya</taxon>
        <taxon>Ascomycota</taxon>
        <taxon>Pezizomycotina</taxon>
        <taxon>Sordariomycetes</taxon>
        <taxon>Sordariomycetidae</taxon>
        <taxon>Sordariales</taxon>
        <taxon>Lasiosphaeriaceae</taxon>
        <taxon>Lasiosphaeris</taxon>
    </lineage>
</organism>
<dbReference type="GO" id="GO:0020037">
    <property type="term" value="F:heme binding"/>
    <property type="evidence" value="ECO:0007669"/>
    <property type="project" value="InterPro"/>
</dbReference>
<keyword evidence="4" id="KW-0472">Membrane</keyword>
<dbReference type="GO" id="GO:0016705">
    <property type="term" value="F:oxidoreductase activity, acting on paired donors, with incorporation or reduction of molecular oxygen"/>
    <property type="evidence" value="ECO:0007669"/>
    <property type="project" value="InterPro"/>
</dbReference>
<evidence type="ECO:0000256" key="1">
    <source>
        <dbReference type="ARBA" id="ARBA00022617"/>
    </source>
</evidence>
<protein>
    <recommendedName>
        <fullName evidence="7">Cytochrome P450</fullName>
    </recommendedName>
</protein>
<dbReference type="InterPro" id="IPR001128">
    <property type="entry name" value="Cyt_P450"/>
</dbReference>
<feature type="transmembrane region" description="Helical" evidence="4">
    <location>
        <begin position="20"/>
        <end position="43"/>
    </location>
</feature>
<keyword evidence="2" id="KW-0479">Metal-binding</keyword>
<comment type="caution">
    <text evidence="5">The sequence shown here is derived from an EMBL/GenBank/DDBJ whole genome shotgun (WGS) entry which is preliminary data.</text>
</comment>
<gene>
    <name evidence="5" type="ORF">B0H67DRAFT_644323</name>
</gene>
<dbReference type="InterPro" id="IPR036396">
    <property type="entry name" value="Cyt_P450_sf"/>
</dbReference>
<evidence type="ECO:0000313" key="6">
    <source>
        <dbReference type="Proteomes" id="UP001172102"/>
    </source>
</evidence>
<evidence type="ECO:0000313" key="5">
    <source>
        <dbReference type="EMBL" id="KAK0721173.1"/>
    </source>
</evidence>
<dbReference type="PANTHER" id="PTHR24305">
    <property type="entry name" value="CYTOCHROME P450"/>
    <property type="match status" value="1"/>
</dbReference>
<dbReference type="EMBL" id="JAUKUA010000003">
    <property type="protein sequence ID" value="KAK0721173.1"/>
    <property type="molecule type" value="Genomic_DNA"/>
</dbReference>
<keyword evidence="1" id="KW-0349">Heme</keyword>
<evidence type="ECO:0000256" key="2">
    <source>
        <dbReference type="ARBA" id="ARBA00022723"/>
    </source>
</evidence>
<keyword evidence="4" id="KW-0812">Transmembrane</keyword>
<dbReference type="GO" id="GO:0005506">
    <property type="term" value="F:iron ion binding"/>
    <property type="evidence" value="ECO:0007669"/>
    <property type="project" value="InterPro"/>
</dbReference>
<evidence type="ECO:0000256" key="3">
    <source>
        <dbReference type="ARBA" id="ARBA00023004"/>
    </source>
</evidence>
<dbReference type="Proteomes" id="UP001172102">
    <property type="component" value="Unassembled WGS sequence"/>
</dbReference>
<name>A0AA40E3G2_9PEZI</name>
<dbReference type="Pfam" id="PF00067">
    <property type="entry name" value="p450"/>
    <property type="match status" value="1"/>
</dbReference>
<evidence type="ECO:0008006" key="7">
    <source>
        <dbReference type="Google" id="ProtNLM"/>
    </source>
</evidence>
<reference evidence="5" key="1">
    <citation type="submission" date="2023-06" db="EMBL/GenBank/DDBJ databases">
        <title>Genome-scale phylogeny and comparative genomics of the fungal order Sordariales.</title>
        <authorList>
            <consortium name="Lawrence Berkeley National Laboratory"/>
            <person name="Hensen N."/>
            <person name="Bonometti L."/>
            <person name="Westerberg I."/>
            <person name="Brannstrom I.O."/>
            <person name="Guillou S."/>
            <person name="Cros-Aarteil S."/>
            <person name="Calhoun S."/>
            <person name="Haridas S."/>
            <person name="Kuo A."/>
            <person name="Mondo S."/>
            <person name="Pangilinan J."/>
            <person name="Riley R."/>
            <person name="Labutti K."/>
            <person name="Andreopoulos B."/>
            <person name="Lipzen A."/>
            <person name="Chen C."/>
            <person name="Yanf M."/>
            <person name="Daum C."/>
            <person name="Ng V."/>
            <person name="Clum A."/>
            <person name="Steindorff A."/>
            <person name="Ohm R."/>
            <person name="Martin F."/>
            <person name="Silar P."/>
            <person name="Natvig D."/>
            <person name="Lalanne C."/>
            <person name="Gautier V."/>
            <person name="Ament-Velasquez S.L."/>
            <person name="Kruys A."/>
            <person name="Hutchinson M.I."/>
            <person name="Powell A.J."/>
            <person name="Barry K."/>
            <person name="Miller A.N."/>
            <person name="Grigoriev I.V."/>
            <person name="Debuchy R."/>
            <person name="Gladieux P."/>
            <person name="Thoren M.H."/>
            <person name="Johannesson H."/>
        </authorList>
    </citation>
    <scope>NUCLEOTIDE SEQUENCE</scope>
    <source>
        <strain evidence="5">SMH4607-1</strain>
    </source>
</reference>
<keyword evidence="3" id="KW-0408">Iron</keyword>
<keyword evidence="6" id="KW-1185">Reference proteome</keyword>
<sequence length="156" mass="17984">MPWTRRASEHFPQGLQLVNMLIIVGAGYTTASAPMSWLIYCIVTYPETQDKILQELVDYGVGPDTEWTPKFAHSLSDNIKNCYRASYMRFATGPRCIGFNFALLKVKNSLSELVYRYKFVREGLEAIEYDPEFQLVQPLNLFVMAKRRTEWLAKSA</sequence>
<evidence type="ECO:0000256" key="4">
    <source>
        <dbReference type="SAM" id="Phobius"/>
    </source>
</evidence>
<accession>A0AA40E3G2</accession>
<dbReference type="SUPFAM" id="SSF48264">
    <property type="entry name" value="Cytochrome P450"/>
    <property type="match status" value="1"/>
</dbReference>
<proteinExistence type="predicted"/>